<accession>A0ABV1RCM6</accession>
<keyword evidence="2" id="KW-1185">Reference proteome</keyword>
<evidence type="ECO:0008006" key="3">
    <source>
        <dbReference type="Google" id="ProtNLM"/>
    </source>
</evidence>
<dbReference type="EMBL" id="JBELOE010000064">
    <property type="protein sequence ID" value="MER2490671.1"/>
    <property type="molecule type" value="Genomic_DNA"/>
</dbReference>
<sequence>MPKRNWKYVSGHDPVDALDKCLQHAKEKHNLSVERIMDRLGMASKSQMYGYLADAKLPVNRLIAFEQTCGIPLFTKYSAASQGFMLVKIPTGRKAEAKELAELQVALAQVGSQIINFYNGECSVDETTNMIMAMLQDLAYHKSELEHFKQPDLLGDHNG</sequence>
<protein>
    <recommendedName>
        <fullName evidence="3">XRE family transcriptional regulator</fullName>
    </recommendedName>
</protein>
<evidence type="ECO:0000313" key="1">
    <source>
        <dbReference type="EMBL" id="MER2490671.1"/>
    </source>
</evidence>
<dbReference type="Proteomes" id="UP001467690">
    <property type="component" value="Unassembled WGS sequence"/>
</dbReference>
<name>A0ABV1RCM6_9ALTE</name>
<dbReference type="RefSeq" id="WP_143869908.1">
    <property type="nucleotide sequence ID" value="NZ_CP041660.1"/>
</dbReference>
<comment type="caution">
    <text evidence="1">The sequence shown here is derived from an EMBL/GenBank/DDBJ whole genome shotgun (WGS) entry which is preliminary data.</text>
</comment>
<proteinExistence type="predicted"/>
<evidence type="ECO:0000313" key="2">
    <source>
        <dbReference type="Proteomes" id="UP001467690"/>
    </source>
</evidence>
<reference evidence="1 2" key="1">
    <citation type="submission" date="2024-06" db="EMBL/GenBank/DDBJ databases">
        <authorList>
            <person name="Chen R.Y."/>
        </authorList>
    </citation>
    <scope>NUCLEOTIDE SEQUENCE [LARGE SCALE GENOMIC DNA]</scope>
    <source>
        <strain evidence="1 2">D2</strain>
    </source>
</reference>
<gene>
    <name evidence="1" type="ORF">ABS311_02070</name>
</gene>
<organism evidence="1 2">
    <name type="scientific">Catenovulum sediminis</name>
    <dbReference type="NCBI Taxonomy" id="1740262"/>
    <lineage>
        <taxon>Bacteria</taxon>
        <taxon>Pseudomonadati</taxon>
        <taxon>Pseudomonadota</taxon>
        <taxon>Gammaproteobacteria</taxon>
        <taxon>Alteromonadales</taxon>
        <taxon>Alteromonadaceae</taxon>
        <taxon>Catenovulum</taxon>
    </lineage>
</organism>